<keyword evidence="3" id="KW-1003">Cell membrane</keyword>
<dbReference type="Pfam" id="PF00324">
    <property type="entry name" value="AA_permease"/>
    <property type="match status" value="1"/>
</dbReference>
<feature type="domain" description="Amino acid permease/ SLC12A" evidence="10">
    <location>
        <begin position="69"/>
        <end position="527"/>
    </location>
</feature>
<proteinExistence type="predicted"/>
<feature type="compositionally biased region" description="Polar residues" evidence="8">
    <location>
        <begin position="674"/>
        <end position="705"/>
    </location>
</feature>
<feature type="transmembrane region" description="Helical" evidence="9">
    <location>
        <begin position="178"/>
        <end position="199"/>
    </location>
</feature>
<protein>
    <recommendedName>
        <fullName evidence="10">Amino acid permease/ SLC12A domain-containing protein</fullName>
    </recommendedName>
</protein>
<evidence type="ECO:0000259" key="10">
    <source>
        <dbReference type="Pfam" id="PF00324"/>
    </source>
</evidence>
<evidence type="ECO:0000256" key="5">
    <source>
        <dbReference type="ARBA" id="ARBA00022970"/>
    </source>
</evidence>
<dbReference type="GO" id="GO:0005886">
    <property type="term" value="C:plasma membrane"/>
    <property type="evidence" value="ECO:0007669"/>
    <property type="project" value="UniProtKB-SubCell"/>
</dbReference>
<evidence type="ECO:0000313" key="12">
    <source>
        <dbReference type="Proteomes" id="UP001221413"/>
    </source>
</evidence>
<evidence type="ECO:0000256" key="8">
    <source>
        <dbReference type="SAM" id="MobiDB-lite"/>
    </source>
</evidence>
<evidence type="ECO:0000256" key="7">
    <source>
        <dbReference type="ARBA" id="ARBA00023136"/>
    </source>
</evidence>
<comment type="subcellular location">
    <subcellularLocation>
        <location evidence="1">Cell membrane</location>
        <topology evidence="1">Multi-pass membrane protein</topology>
    </subcellularLocation>
</comment>
<dbReference type="Proteomes" id="UP001221413">
    <property type="component" value="Unassembled WGS sequence"/>
</dbReference>
<feature type="compositionally biased region" description="Acidic residues" evidence="8">
    <location>
        <begin position="1047"/>
        <end position="1086"/>
    </location>
</feature>
<dbReference type="PROSITE" id="PS00218">
    <property type="entry name" value="AMINO_ACID_PERMEASE_1"/>
    <property type="match status" value="1"/>
</dbReference>
<evidence type="ECO:0000256" key="3">
    <source>
        <dbReference type="ARBA" id="ARBA00022475"/>
    </source>
</evidence>
<feature type="transmembrane region" description="Helical" evidence="9">
    <location>
        <begin position="463"/>
        <end position="491"/>
    </location>
</feature>
<feature type="transmembrane region" description="Helical" evidence="9">
    <location>
        <begin position="211"/>
        <end position="233"/>
    </location>
</feature>
<comment type="caution">
    <text evidence="11">The sequence shown here is derived from an EMBL/GenBank/DDBJ whole genome shotgun (WGS) entry which is preliminary data.</text>
</comment>
<evidence type="ECO:0000256" key="2">
    <source>
        <dbReference type="ARBA" id="ARBA00022448"/>
    </source>
</evidence>
<dbReference type="EMBL" id="JAQGDS010000006">
    <property type="protein sequence ID" value="KAJ6260056.1"/>
    <property type="molecule type" value="Genomic_DNA"/>
</dbReference>
<keyword evidence="7 9" id="KW-0472">Membrane</keyword>
<feature type="region of interest" description="Disordered" evidence="8">
    <location>
        <begin position="1238"/>
        <end position="1296"/>
    </location>
</feature>
<evidence type="ECO:0000256" key="1">
    <source>
        <dbReference type="ARBA" id="ARBA00004651"/>
    </source>
</evidence>
<evidence type="ECO:0000256" key="4">
    <source>
        <dbReference type="ARBA" id="ARBA00022692"/>
    </source>
</evidence>
<keyword evidence="4 9" id="KW-0812">Transmembrane</keyword>
<dbReference type="GO" id="GO:0015171">
    <property type="term" value="F:amino acid transmembrane transporter activity"/>
    <property type="evidence" value="ECO:0007669"/>
    <property type="project" value="TreeGrafter"/>
</dbReference>
<feature type="region of interest" description="Disordered" evidence="8">
    <location>
        <begin position="1"/>
        <end position="56"/>
    </location>
</feature>
<feature type="region of interest" description="Disordered" evidence="8">
    <location>
        <begin position="1047"/>
        <end position="1162"/>
    </location>
</feature>
<feature type="compositionally biased region" description="Low complexity" evidence="8">
    <location>
        <begin position="662"/>
        <end position="673"/>
    </location>
</feature>
<feature type="transmembrane region" description="Helical" evidence="9">
    <location>
        <begin position="335"/>
        <end position="364"/>
    </location>
</feature>
<dbReference type="InterPro" id="IPR004841">
    <property type="entry name" value="AA-permease/SLC12A_dom"/>
</dbReference>
<feature type="compositionally biased region" description="Basic and acidic residues" evidence="8">
    <location>
        <begin position="1133"/>
        <end position="1148"/>
    </location>
</feature>
<feature type="region of interest" description="Disordered" evidence="8">
    <location>
        <begin position="618"/>
        <end position="711"/>
    </location>
</feature>
<dbReference type="PANTHER" id="PTHR43341:SF1">
    <property type="entry name" value="GENERAL AMINO-ACID PERMEASE GAP1"/>
    <property type="match status" value="1"/>
</dbReference>
<keyword evidence="12" id="KW-1185">Reference proteome</keyword>
<feature type="transmembrane region" description="Helical" evidence="9">
    <location>
        <begin position="151"/>
        <end position="172"/>
    </location>
</feature>
<reference evidence="11" key="1">
    <citation type="submission" date="2023-01" db="EMBL/GenBank/DDBJ databases">
        <title>The chitinases involved in constricting ring structure development in the nematode-trapping fungus Drechslerella dactyloides.</title>
        <authorList>
            <person name="Wang R."/>
            <person name="Zhang L."/>
            <person name="Tang P."/>
            <person name="Li S."/>
            <person name="Liang L."/>
        </authorList>
    </citation>
    <scope>NUCLEOTIDE SEQUENCE</scope>
    <source>
        <strain evidence="11">YMF1.00031</strain>
    </source>
</reference>
<dbReference type="InterPro" id="IPR004762">
    <property type="entry name" value="Amino_acid_permease_fungi"/>
</dbReference>
<feature type="transmembrane region" description="Helical" evidence="9">
    <location>
        <begin position="253"/>
        <end position="275"/>
    </location>
</feature>
<gene>
    <name evidence="11" type="ORF">Dda_5702</name>
</gene>
<dbReference type="PANTHER" id="PTHR43341">
    <property type="entry name" value="AMINO ACID PERMEASE"/>
    <property type="match status" value="1"/>
</dbReference>
<feature type="compositionally biased region" description="Acidic residues" evidence="8">
    <location>
        <begin position="1097"/>
        <end position="1118"/>
    </location>
</feature>
<evidence type="ECO:0000256" key="9">
    <source>
        <dbReference type="SAM" id="Phobius"/>
    </source>
</evidence>
<feature type="transmembrane region" description="Helical" evidence="9">
    <location>
        <begin position="421"/>
        <end position="442"/>
    </location>
</feature>
<feature type="compositionally biased region" description="Basic and acidic residues" evidence="8">
    <location>
        <begin position="33"/>
        <end position="56"/>
    </location>
</feature>
<keyword evidence="2" id="KW-0813">Transport</keyword>
<accession>A0AAD6J0U1</accession>
<organism evidence="11 12">
    <name type="scientific">Drechslerella dactyloides</name>
    <name type="common">Nematode-trapping fungus</name>
    <name type="synonym">Arthrobotrys dactyloides</name>
    <dbReference type="NCBI Taxonomy" id="74499"/>
    <lineage>
        <taxon>Eukaryota</taxon>
        <taxon>Fungi</taxon>
        <taxon>Dikarya</taxon>
        <taxon>Ascomycota</taxon>
        <taxon>Pezizomycotina</taxon>
        <taxon>Orbiliomycetes</taxon>
        <taxon>Orbiliales</taxon>
        <taxon>Orbiliaceae</taxon>
        <taxon>Drechslerella</taxon>
    </lineage>
</organism>
<feature type="region of interest" description="Disordered" evidence="8">
    <location>
        <begin position="888"/>
        <end position="908"/>
    </location>
</feature>
<feature type="transmembrane region" description="Helical" evidence="9">
    <location>
        <begin position="397"/>
        <end position="415"/>
    </location>
</feature>
<feature type="compositionally biased region" description="Basic and acidic residues" evidence="8">
    <location>
        <begin position="1087"/>
        <end position="1096"/>
    </location>
</feature>
<feature type="compositionally biased region" description="Polar residues" evidence="8">
    <location>
        <begin position="1242"/>
        <end position="1274"/>
    </location>
</feature>
<evidence type="ECO:0000256" key="6">
    <source>
        <dbReference type="ARBA" id="ARBA00022989"/>
    </source>
</evidence>
<feature type="transmembrane region" description="Helical" evidence="9">
    <location>
        <begin position="97"/>
        <end position="114"/>
    </location>
</feature>
<dbReference type="NCBIfam" id="TIGR00913">
    <property type="entry name" value="2A0310"/>
    <property type="match status" value="1"/>
</dbReference>
<dbReference type="InterPro" id="IPR004840">
    <property type="entry name" value="Amino_acid_permease_CS"/>
</dbReference>
<feature type="transmembrane region" description="Helical" evidence="9">
    <location>
        <begin position="296"/>
        <end position="315"/>
    </location>
</feature>
<dbReference type="FunFam" id="1.20.1740.10:FF:000017">
    <property type="entry name" value="Amino acid permease"/>
    <property type="match status" value="1"/>
</dbReference>
<sequence length="1296" mass="143934">MSNDRPATSASSDVEKGLNSRTNSQSEPGDVDISDKAEQRGQATQDEHAKGTTTEAREELLHRKLKGRHMQMIAIGGSIGTGLFVGSGAALQSGGPASLVIGFVLIGVMLFNTVHGLGEMAVLFPVSGSFYTYSCRFIDPAWGYTMGINYALNWLTVLPLELTAAGITLQFWEGARSVPISVWITVFLVAVTIVNLFGVRGYGEVEYTLGAIKIIAVIGFIITAIIINCGGVPTDDRGYIGGRYWDNPGAFRHGFKGFCSVFVTAGFAFAGTELVGLAAAEADNPRKSLPTATKQVFWRISLFYIVGLTLVGLIVPSNDPRLLNAEGGNTAASPFVIALQLANINVLPSIFNGVITLAVLSVAVSCTYGSTRTLHALAEHGMIPSCFGYVDKHGRPMVALGLSLLFGCLAYINQAAAGDAIFNWLLALSGLSQFFTWASINLAHVRFRKAWKAQGYTLDEIPFLSAGGVIGSYIGFGFCILVLIAQFYVAVSPLDKPSSVENFFQNYLGAFILIPFYVGYKIWKRDWGFYIKLADVDLVTGRRELDLKETLQKEREERAQWPMWKRIWHLFYIEITKQMADHAAEEPGGSPVNTNGTGQRIVRKRVSYKDTTVQTLVAEPGSHLSEQVEAHQASKPNVKYHTSSRKITANEPVSSQRPDTGSPSVPLVSLSLSDPENQPAEQSFVTSCRGSMESSELPEGQSTAQKPEDPIDAWIRTMREIIERNQAARGPPSPPRRIIPHTTEGILEFFTDREHDKYMREKRDAGIPLTALPIRALQREFEKNPDAKKEYDELIRQQIMDLPPTGELRGYGHFHCSPSAQQVRQRFQNEPPATVPQDPNFVFTPSHRFEHLRYTHIHAPGEVPPDPFQSNTHLRELLMNLEHNKNKVEGTPADGTSTEEAKPTYPAPTEADWEAFWKKRANRDPSLNAPLSLPNHGRGLEEVLGISHIKDGDNILIVPPRVKNPTPELLYQIGLTQCQKDRIAAQLCRKFDRTNEIPFFSHTYAPPEVFDLIYPPLRNYEDKTDDIWDVPDLEELKARYTDFEAEIVQDNSEQEQFEDGESDKEPKDDEADAKEPDDEEFDDGEPEDRPGDSPHDYEDEYDSEDDSEDDSGENDEEHSEFYSGDEYSDNDNDEGREQDDHPRDEPKRSVPRRGKVQSYDVADYDPEYIKSLEGFEERMMEHYRTVGRPIAQKYIQEAAEKELKKQGAIKGIKGKGVAVIPKGAKTVKKRINIHSLIGKGSGSTSMHQSGQLGDGSTSNSEQGLLSSRMANAISSLEPINENHPRGENVSTEQAKK</sequence>
<keyword evidence="5" id="KW-0029">Amino-acid transport</keyword>
<feature type="compositionally biased region" description="Polar residues" evidence="8">
    <location>
        <begin position="645"/>
        <end position="661"/>
    </location>
</feature>
<evidence type="ECO:0000313" key="11">
    <source>
        <dbReference type="EMBL" id="KAJ6260056.1"/>
    </source>
</evidence>
<dbReference type="InterPro" id="IPR050524">
    <property type="entry name" value="APC_YAT"/>
</dbReference>
<feature type="transmembrane region" description="Helical" evidence="9">
    <location>
        <begin position="72"/>
        <end position="91"/>
    </location>
</feature>
<feature type="compositionally biased region" description="Polar residues" evidence="8">
    <location>
        <begin position="1"/>
        <end position="12"/>
    </location>
</feature>
<keyword evidence="6 9" id="KW-1133">Transmembrane helix</keyword>
<name>A0AAD6J0U1_DREDA</name>
<dbReference type="Gene3D" id="1.20.1740.10">
    <property type="entry name" value="Amino acid/polyamine transporter I"/>
    <property type="match status" value="1"/>
</dbReference>